<dbReference type="SUPFAM" id="SSF46785">
    <property type="entry name" value="Winged helix' DNA-binding domain"/>
    <property type="match status" value="1"/>
</dbReference>
<keyword evidence="7" id="KW-1185">Reference proteome</keyword>
<sequence length="176" mass="19258">MPSKTSPAASLDLERYVPALITFLANKMSAGASRLYRDNFGVGIVEWRLLALLKVEDAITPNRMCQVIGLDKAAVSRSLKYLQASAYVHFRSDPEDARKTIVSLTESGNVLHDEIFQVAIKREALLLGDFSAAERDTLINLLSRMNARVGLVNAYDPNSPANTQENSQTNSPSTGC</sequence>
<dbReference type="RefSeq" id="WP_416207236.1">
    <property type="nucleotide sequence ID" value="NZ_JBBKTX010000029.1"/>
</dbReference>
<feature type="compositionally biased region" description="Polar residues" evidence="4">
    <location>
        <begin position="159"/>
        <end position="176"/>
    </location>
</feature>
<dbReference type="Gene3D" id="1.10.10.10">
    <property type="entry name" value="Winged helix-like DNA-binding domain superfamily/Winged helix DNA-binding domain"/>
    <property type="match status" value="1"/>
</dbReference>
<dbReference type="InterPro" id="IPR052067">
    <property type="entry name" value="Metal_resp_HTH_trans_reg"/>
</dbReference>
<organism evidence="6 7">
    <name type="scientific">Oceanobacter antarcticus</name>
    <dbReference type="NCBI Taxonomy" id="3133425"/>
    <lineage>
        <taxon>Bacteria</taxon>
        <taxon>Pseudomonadati</taxon>
        <taxon>Pseudomonadota</taxon>
        <taxon>Gammaproteobacteria</taxon>
        <taxon>Oceanospirillales</taxon>
        <taxon>Oceanospirillaceae</taxon>
        <taxon>Oceanobacter</taxon>
    </lineage>
</organism>
<dbReference type="InterPro" id="IPR036388">
    <property type="entry name" value="WH-like_DNA-bd_sf"/>
</dbReference>
<keyword evidence="1" id="KW-0805">Transcription regulation</keyword>
<proteinExistence type="predicted"/>
<accession>A0ABW8NNB8</accession>
<dbReference type="PANTHER" id="PTHR35790">
    <property type="entry name" value="HTH-TYPE TRANSCRIPTIONAL REGULATOR PCHR"/>
    <property type="match status" value="1"/>
</dbReference>
<dbReference type="Pfam" id="PF12802">
    <property type="entry name" value="MarR_2"/>
    <property type="match status" value="1"/>
</dbReference>
<dbReference type="PRINTS" id="PR00598">
    <property type="entry name" value="HTHMARR"/>
</dbReference>
<gene>
    <name evidence="6" type="ORF">WG929_18270</name>
</gene>
<evidence type="ECO:0000256" key="1">
    <source>
        <dbReference type="ARBA" id="ARBA00023015"/>
    </source>
</evidence>
<evidence type="ECO:0000256" key="3">
    <source>
        <dbReference type="ARBA" id="ARBA00023163"/>
    </source>
</evidence>
<evidence type="ECO:0000256" key="2">
    <source>
        <dbReference type="ARBA" id="ARBA00023125"/>
    </source>
</evidence>
<dbReference type="PROSITE" id="PS50995">
    <property type="entry name" value="HTH_MARR_2"/>
    <property type="match status" value="1"/>
</dbReference>
<dbReference type="Proteomes" id="UP001620597">
    <property type="component" value="Unassembled WGS sequence"/>
</dbReference>
<keyword evidence="2" id="KW-0238">DNA-binding</keyword>
<dbReference type="InterPro" id="IPR000835">
    <property type="entry name" value="HTH_MarR-typ"/>
</dbReference>
<evidence type="ECO:0000259" key="5">
    <source>
        <dbReference type="PROSITE" id="PS50995"/>
    </source>
</evidence>
<dbReference type="SMART" id="SM00347">
    <property type="entry name" value="HTH_MARR"/>
    <property type="match status" value="1"/>
</dbReference>
<dbReference type="InterPro" id="IPR036390">
    <property type="entry name" value="WH_DNA-bd_sf"/>
</dbReference>
<dbReference type="EMBL" id="JBBKTX010000029">
    <property type="protein sequence ID" value="MFK4754356.1"/>
    <property type="molecule type" value="Genomic_DNA"/>
</dbReference>
<evidence type="ECO:0000313" key="7">
    <source>
        <dbReference type="Proteomes" id="UP001620597"/>
    </source>
</evidence>
<dbReference type="PANTHER" id="PTHR35790:SF4">
    <property type="entry name" value="HTH-TYPE TRANSCRIPTIONAL REGULATOR PCHR"/>
    <property type="match status" value="1"/>
</dbReference>
<evidence type="ECO:0000313" key="6">
    <source>
        <dbReference type="EMBL" id="MFK4754356.1"/>
    </source>
</evidence>
<keyword evidence="3" id="KW-0804">Transcription</keyword>
<name>A0ABW8NNB8_9GAMM</name>
<evidence type="ECO:0000256" key="4">
    <source>
        <dbReference type="SAM" id="MobiDB-lite"/>
    </source>
</evidence>
<reference evidence="6 7" key="1">
    <citation type="submission" date="2024-03" db="EMBL/GenBank/DDBJ databases">
        <title>High-quality draft genome sequence of Oceanobacter sp. wDCs-4.</title>
        <authorList>
            <person name="Dong C."/>
        </authorList>
    </citation>
    <scope>NUCLEOTIDE SEQUENCE [LARGE SCALE GENOMIC DNA]</scope>
    <source>
        <strain evidence="7">wDCs-4</strain>
    </source>
</reference>
<comment type="caution">
    <text evidence="6">The sequence shown here is derived from an EMBL/GenBank/DDBJ whole genome shotgun (WGS) entry which is preliminary data.</text>
</comment>
<protein>
    <submittedName>
        <fullName evidence="6">MarR family transcriptional regulator</fullName>
    </submittedName>
</protein>
<feature type="region of interest" description="Disordered" evidence="4">
    <location>
        <begin position="156"/>
        <end position="176"/>
    </location>
</feature>
<feature type="domain" description="HTH marR-type" evidence="5">
    <location>
        <begin position="14"/>
        <end position="147"/>
    </location>
</feature>